<comment type="caution">
    <text evidence="1">The sequence shown here is derived from an EMBL/GenBank/DDBJ whole genome shotgun (WGS) entry which is preliminary data.</text>
</comment>
<dbReference type="Proteomes" id="UP000679779">
    <property type="component" value="Unassembled WGS sequence"/>
</dbReference>
<gene>
    <name evidence="1" type="ORF">J2TS6_03290</name>
</gene>
<evidence type="ECO:0000313" key="2">
    <source>
        <dbReference type="Proteomes" id="UP000679779"/>
    </source>
</evidence>
<keyword evidence="2" id="KW-1185">Reference proteome</keyword>
<evidence type="ECO:0000313" key="1">
    <source>
        <dbReference type="EMBL" id="GIO29188.1"/>
    </source>
</evidence>
<organism evidence="1 2">
    <name type="scientific">Paenibacillus albilobatus</name>
    <dbReference type="NCBI Taxonomy" id="2716884"/>
    <lineage>
        <taxon>Bacteria</taxon>
        <taxon>Bacillati</taxon>
        <taxon>Bacillota</taxon>
        <taxon>Bacilli</taxon>
        <taxon>Bacillales</taxon>
        <taxon>Paenibacillaceae</taxon>
        <taxon>Paenibacillus</taxon>
    </lineage>
</organism>
<protein>
    <submittedName>
        <fullName evidence="1">Uncharacterized protein</fullName>
    </submittedName>
</protein>
<proteinExistence type="predicted"/>
<accession>A0A920C8X0</accession>
<name>A0A920C8X0_9BACL</name>
<reference evidence="1" key="1">
    <citation type="submission" date="2021-03" db="EMBL/GenBank/DDBJ databases">
        <title>Antimicrobial resistance genes in bacteria isolated from Japanese honey, and their potential for conferring macrolide and lincosamide resistance in the American foulbrood pathogen Paenibacillus larvae.</title>
        <authorList>
            <person name="Okamoto M."/>
            <person name="Kumagai M."/>
            <person name="Kanamori H."/>
            <person name="Takamatsu D."/>
        </authorList>
    </citation>
    <scope>NUCLEOTIDE SEQUENCE</scope>
    <source>
        <strain evidence="1">J2TS6</strain>
    </source>
</reference>
<sequence length="55" mass="5941">MNAYGCPAGTGVMTLVWKEVALTAGDIVEAGAAVPLIRIRELTSKETFKLIEYEI</sequence>
<dbReference type="AlphaFoldDB" id="A0A920C8X0"/>
<dbReference type="EMBL" id="BORQ01000001">
    <property type="protein sequence ID" value="GIO29188.1"/>
    <property type="molecule type" value="Genomic_DNA"/>
</dbReference>